<evidence type="ECO:0000313" key="3">
    <source>
        <dbReference type="Proteomes" id="UP000601435"/>
    </source>
</evidence>
<feature type="non-terminal residue" evidence="2">
    <location>
        <position position="1"/>
    </location>
</feature>
<name>A0A813BUZ9_9DINO</name>
<reference evidence="2" key="1">
    <citation type="submission" date="2021-02" db="EMBL/GenBank/DDBJ databases">
        <authorList>
            <person name="Dougan E. K."/>
            <person name="Rhodes N."/>
            <person name="Thang M."/>
            <person name="Chan C."/>
        </authorList>
    </citation>
    <scope>NUCLEOTIDE SEQUENCE</scope>
</reference>
<evidence type="ECO:0008006" key="4">
    <source>
        <dbReference type="Google" id="ProtNLM"/>
    </source>
</evidence>
<evidence type="ECO:0000313" key="2">
    <source>
        <dbReference type="EMBL" id="CAE7925766.1"/>
    </source>
</evidence>
<dbReference type="OrthoDB" id="431424at2759"/>
<organism evidence="2 3">
    <name type="scientific">Symbiodinium necroappetens</name>
    <dbReference type="NCBI Taxonomy" id="1628268"/>
    <lineage>
        <taxon>Eukaryota</taxon>
        <taxon>Sar</taxon>
        <taxon>Alveolata</taxon>
        <taxon>Dinophyceae</taxon>
        <taxon>Suessiales</taxon>
        <taxon>Symbiodiniaceae</taxon>
        <taxon>Symbiodinium</taxon>
    </lineage>
</organism>
<accession>A0A813BUZ9</accession>
<evidence type="ECO:0000256" key="1">
    <source>
        <dbReference type="ARBA" id="ARBA00022837"/>
    </source>
</evidence>
<dbReference type="PROSITE" id="PS00018">
    <property type="entry name" value="EF_HAND_1"/>
    <property type="match status" value="1"/>
</dbReference>
<gene>
    <name evidence="2" type="ORF">SNEC2469_LOCUS32048</name>
</gene>
<dbReference type="InterPro" id="IPR018247">
    <property type="entry name" value="EF_Hand_1_Ca_BS"/>
</dbReference>
<dbReference type="InterPro" id="IPR011992">
    <property type="entry name" value="EF-hand-dom_pair"/>
</dbReference>
<comment type="caution">
    <text evidence="2">The sequence shown here is derived from an EMBL/GenBank/DDBJ whole genome shotgun (WGS) entry which is preliminary data.</text>
</comment>
<dbReference type="AlphaFoldDB" id="A0A813BUZ9"/>
<dbReference type="EMBL" id="CAJNJA010079652">
    <property type="protein sequence ID" value="CAE7925766.1"/>
    <property type="molecule type" value="Genomic_DNA"/>
</dbReference>
<sequence length="519" mass="59358">MSAASGELKKQRPVAAGEEPKTRRLSFINCSVNQIESAIQTEWADWRFNGDFWSTILTGDPAVEFRVLSNRTLEYWVRTYNRWQDMGRRSKSAPPNRADLVELEQILNMPRHRLKDICKLFDYQGWKKLDAEGMSPAVLQRVKIPVVSLMTAGVMLSQIIAPKHKMRFNFGMADLDDSRTLDEGEFVNFITAFIRGLGAAFGISQKDGVMPSLDAIREIGRRLYNRISAKAAEALVKISRTASKETRAALIQAIKERQQHFAKAASMERQLSVDEVLEEEQPPTSIPRAPSKHVECVAVRQVLNFATIEAWCFREYKDPLALPYALAFERFCARGSGADLCSRRVSTQVMLPSWHEWHLSHTEAVELPKELDSRDDAKLPARWQVLFLRDVFNYCKSEGSFQLTFSDLEYGLRRSLTPDLWDLVSDAMRKMSDETRGAATFFHFLKKAYPGCQPKHLATFQDWCNQYDELQRRSAEMDVLTEAAALFEKKNAMPILPVDDQARLEKEFEEMAAWLAILI</sequence>
<proteinExistence type="predicted"/>
<keyword evidence="1" id="KW-0106">Calcium</keyword>
<keyword evidence="3" id="KW-1185">Reference proteome</keyword>
<dbReference type="Proteomes" id="UP000601435">
    <property type="component" value="Unassembled WGS sequence"/>
</dbReference>
<protein>
    <recommendedName>
        <fullName evidence="4">EF-hand domain-containing protein</fullName>
    </recommendedName>
</protein>
<dbReference type="SUPFAM" id="SSF47473">
    <property type="entry name" value="EF-hand"/>
    <property type="match status" value="1"/>
</dbReference>
<feature type="non-terminal residue" evidence="2">
    <location>
        <position position="519"/>
    </location>
</feature>